<evidence type="ECO:0000256" key="2">
    <source>
        <dbReference type="ARBA" id="ARBA00022723"/>
    </source>
</evidence>
<dbReference type="SUPFAM" id="SSF48371">
    <property type="entry name" value="ARM repeat"/>
    <property type="match status" value="1"/>
</dbReference>
<dbReference type="Gene3D" id="2.120.10.30">
    <property type="entry name" value="TolB, C-terminal domain"/>
    <property type="match status" value="2"/>
</dbReference>
<dbReference type="InterPro" id="IPR011989">
    <property type="entry name" value="ARM-like"/>
</dbReference>
<dbReference type="Proteomes" id="UP001163726">
    <property type="component" value="Plasmid pCadTS8_1"/>
</dbReference>
<dbReference type="Gene3D" id="1.25.10.10">
    <property type="entry name" value="Leucine-rich Repeat Variant"/>
    <property type="match status" value="1"/>
</dbReference>
<dbReference type="Pfam" id="PF23500">
    <property type="entry name" value="DUF7133"/>
    <property type="match status" value="1"/>
</dbReference>
<keyword evidence="5" id="KW-0732">Signal</keyword>
<evidence type="ECO:0000256" key="1">
    <source>
        <dbReference type="ARBA" id="ARBA00022617"/>
    </source>
</evidence>
<keyword evidence="2 4" id="KW-0479">Metal-binding</keyword>
<feature type="domain" description="F5/8 type C" evidence="6">
    <location>
        <begin position="756"/>
        <end position="857"/>
    </location>
</feature>
<dbReference type="PANTHER" id="PTHR33546:SF1">
    <property type="entry name" value="LARGE, MULTIFUNCTIONAL SECRETED PROTEIN"/>
    <property type="match status" value="1"/>
</dbReference>
<dbReference type="InterPro" id="IPR036909">
    <property type="entry name" value="Cyt_c-like_dom_sf"/>
</dbReference>
<keyword evidence="3 4" id="KW-0408">Iron</keyword>
<dbReference type="PANTHER" id="PTHR33546">
    <property type="entry name" value="LARGE, MULTIFUNCTIONAL SECRETED PROTEIN-RELATED"/>
    <property type="match status" value="1"/>
</dbReference>
<dbReference type="InterPro" id="IPR009056">
    <property type="entry name" value="Cyt_c-like_dom"/>
</dbReference>
<dbReference type="PROSITE" id="PS50022">
    <property type="entry name" value="FA58C_3"/>
    <property type="match status" value="1"/>
</dbReference>
<dbReference type="SUPFAM" id="SSF46626">
    <property type="entry name" value="Cytochrome c"/>
    <property type="match status" value="1"/>
</dbReference>
<dbReference type="InterPro" id="IPR011041">
    <property type="entry name" value="Quinoprot_gluc/sorb_DH_b-prop"/>
</dbReference>
<keyword evidence="1 4" id="KW-0349">Heme</keyword>
<dbReference type="PROSITE" id="PS51007">
    <property type="entry name" value="CYTC"/>
    <property type="match status" value="1"/>
</dbReference>
<dbReference type="InterPro" id="IPR016024">
    <property type="entry name" value="ARM-type_fold"/>
</dbReference>
<dbReference type="Pfam" id="PF00754">
    <property type="entry name" value="F5_F8_type_C"/>
    <property type="match status" value="1"/>
</dbReference>
<dbReference type="InterPro" id="IPR008979">
    <property type="entry name" value="Galactose-bd-like_sf"/>
</dbReference>
<feature type="domain" description="Cytochrome c" evidence="7">
    <location>
        <begin position="598"/>
        <end position="690"/>
    </location>
</feature>
<evidence type="ECO:0000313" key="8">
    <source>
        <dbReference type="EMBL" id="WAJ71756.1"/>
    </source>
</evidence>
<evidence type="ECO:0000313" key="9">
    <source>
        <dbReference type="Proteomes" id="UP001163726"/>
    </source>
</evidence>
<evidence type="ECO:0000259" key="6">
    <source>
        <dbReference type="PROSITE" id="PS50022"/>
    </source>
</evidence>
<organism evidence="8 9">
    <name type="scientific">Catenovulum adriaticum</name>
    <dbReference type="NCBI Taxonomy" id="2984846"/>
    <lineage>
        <taxon>Bacteria</taxon>
        <taxon>Pseudomonadati</taxon>
        <taxon>Pseudomonadota</taxon>
        <taxon>Gammaproteobacteria</taxon>
        <taxon>Alteromonadales</taxon>
        <taxon>Alteromonadaceae</taxon>
        <taxon>Catenovulum</taxon>
    </lineage>
</organism>
<dbReference type="RefSeq" id="WP_268076463.1">
    <property type="nucleotide sequence ID" value="NZ_CP109966.1"/>
</dbReference>
<dbReference type="SUPFAM" id="SSF50952">
    <property type="entry name" value="Soluble quinoprotein glucose dehydrogenase"/>
    <property type="match status" value="1"/>
</dbReference>
<geneLocation type="plasmid" evidence="8 9">
    <name>pCadTS8_1</name>
</geneLocation>
<feature type="chain" id="PRO_5046329887" evidence="5">
    <location>
        <begin position="28"/>
        <end position="862"/>
    </location>
</feature>
<evidence type="ECO:0000259" key="7">
    <source>
        <dbReference type="PROSITE" id="PS51007"/>
    </source>
</evidence>
<dbReference type="InterPro" id="IPR011042">
    <property type="entry name" value="6-blade_b-propeller_TolB-like"/>
</dbReference>
<evidence type="ECO:0000256" key="4">
    <source>
        <dbReference type="PROSITE-ProRule" id="PRU00433"/>
    </source>
</evidence>
<dbReference type="Gene3D" id="2.60.120.260">
    <property type="entry name" value="Galactose-binding domain-like"/>
    <property type="match status" value="1"/>
</dbReference>
<dbReference type="Gene3D" id="1.10.760.10">
    <property type="entry name" value="Cytochrome c-like domain"/>
    <property type="match status" value="1"/>
</dbReference>
<reference evidence="8" key="1">
    <citation type="submission" date="2022-10" db="EMBL/GenBank/DDBJ databases">
        <title>Catenovulum adriacola sp. nov. isolated in the Harbour of Susak.</title>
        <authorList>
            <person name="Schoch T."/>
            <person name="Reich S.J."/>
            <person name="Stoeferle S."/>
            <person name="Flaiz M."/>
            <person name="Kazda M."/>
            <person name="Riedel C.U."/>
            <person name="Duerre P."/>
        </authorList>
    </citation>
    <scope>NUCLEOTIDE SEQUENCE</scope>
    <source>
        <strain evidence="8">TS8</strain>
        <plasmid evidence="8">pCadTS8_1</plasmid>
    </source>
</reference>
<dbReference type="SUPFAM" id="SSF49785">
    <property type="entry name" value="Galactose-binding domain-like"/>
    <property type="match status" value="1"/>
</dbReference>
<evidence type="ECO:0000256" key="3">
    <source>
        <dbReference type="ARBA" id="ARBA00023004"/>
    </source>
</evidence>
<dbReference type="InterPro" id="IPR000421">
    <property type="entry name" value="FA58C"/>
</dbReference>
<dbReference type="InterPro" id="IPR055557">
    <property type="entry name" value="DUF7133"/>
</dbReference>
<evidence type="ECO:0000256" key="5">
    <source>
        <dbReference type="SAM" id="SignalP"/>
    </source>
</evidence>
<gene>
    <name evidence="8" type="ORF">OLW01_15570</name>
</gene>
<feature type="signal peptide" evidence="5">
    <location>
        <begin position="1"/>
        <end position="27"/>
    </location>
</feature>
<accession>A0ABY7AU15</accession>
<proteinExistence type="predicted"/>
<name>A0ABY7AU15_9ALTE</name>
<dbReference type="EMBL" id="CP109966">
    <property type="protein sequence ID" value="WAJ71756.1"/>
    <property type="molecule type" value="Genomic_DNA"/>
</dbReference>
<keyword evidence="8" id="KW-0614">Plasmid</keyword>
<keyword evidence="9" id="KW-1185">Reference proteome</keyword>
<sequence length="862" mass="96428">MFNKKNFSIAKFFTSLILYFSSITVNANEQVIALSPEQSLATMVVQDGFKMELVAHEPMVEEPVLLSFDANGRMYVAEMLTYMQDADGSGQLKATSRIKRLEDTNNDGVMDSATIFADNLLLPRMILPLADGQIIVRETNTLDLLLIEDTNGDGVSDTRKTIFEGGRRGGNLEHQPSGLIWGIDNWLYVTYTNRRYKFVDGKIITQDLRYGGGQWGLGQDEVGRHYFTKAGAEKPGFSFQFPIVYGAVPIKGELAEGFTEVFPIEYIPDVQSGLPRVRENGSLNHFTGVAGPSVYLGDKLPELYGNYFVPEPVGNLVRRAIINREDGHSVISHPYQQAQKEFIASTDSSFRPVWSETGPDGTLYIVDMYRGIIQEGNWTKKGSYLREVIDKYGLDKVIGGGRIYRVTKSGVTRDSQPNMFDESSQTLVSHLAHANQWWRLNAQKQLVLRQDKSVVPKLKSMASQHTSPLARLHALWTLEGLGVIDKNLLLNAFNDPHSYVNTAAVRISEQLVERGDTGIVDVWQKLIKQADIELAQQILLSVYYVNVADETREKIKTLVEKKFAKSKSVAAINKAMRYLIAEEQAQAEMANENKDFAESMARGKQNFNSMCASCHGDDGTGTVVGDGLIAPSFVNNARVNGDLAILGRIVLQGLTGPIESKSYLGGMMASIGLNGDEWIADSLTYIRNSFGNNASAVKPEQIAQLRKIESRTTPWTLPELNHLFANKLTDRNQWKFSASHNPENFEALIDGKLTWNRWDSAHKQAVDMWFQIELPGAYYISQVDMDCRDASRLCARSFNLEFSLDGQEWKTVHQQIEFADRHQIQTLGEPARYIRFVLTNGSSEHNWAITELNLIGSPVATN</sequence>
<protein>
    <submittedName>
        <fullName evidence="8">Discoidin domain-containing protein</fullName>
    </submittedName>
</protein>